<evidence type="ECO:0000256" key="5">
    <source>
        <dbReference type="ARBA" id="ARBA00023136"/>
    </source>
</evidence>
<feature type="transmembrane region" description="Helical" evidence="6">
    <location>
        <begin position="130"/>
        <end position="151"/>
    </location>
</feature>
<reference evidence="8 9" key="1">
    <citation type="submission" date="2018-09" db="EMBL/GenBank/DDBJ databases">
        <title>Whole genome based analysis of evolution and adaptive divergence in Indian and Brazilian strains of Azospirillum brasilense.</title>
        <authorList>
            <person name="Singh C."/>
            <person name="Tripathi A.K."/>
        </authorList>
    </citation>
    <scope>NUCLEOTIDE SEQUENCE [LARGE SCALE GENOMIC DNA]</scope>
    <source>
        <strain evidence="8 9">MTCC4035</strain>
        <plasmid evidence="8 9">p5</plasmid>
    </source>
</reference>
<evidence type="ECO:0008006" key="10">
    <source>
        <dbReference type="Google" id="ProtNLM"/>
    </source>
</evidence>
<gene>
    <name evidence="8" type="ORF">D3093_34065</name>
</gene>
<dbReference type="GO" id="GO:0016020">
    <property type="term" value="C:membrane"/>
    <property type="evidence" value="ECO:0007669"/>
    <property type="project" value="UniProtKB-SubCell"/>
</dbReference>
<dbReference type="EMBL" id="CP032326">
    <property type="protein sequence ID" value="QCO00263.1"/>
    <property type="molecule type" value="Genomic_DNA"/>
</dbReference>
<dbReference type="InterPro" id="IPR007688">
    <property type="entry name" value="Conjugal_tfr_TrbL/VirB6"/>
</dbReference>
<name>A0A4D8PQN0_9PROT</name>
<keyword evidence="7" id="KW-0732">Signal</keyword>
<feature type="transmembrane region" description="Helical" evidence="6">
    <location>
        <begin position="98"/>
        <end position="118"/>
    </location>
</feature>
<feature type="signal peptide" evidence="7">
    <location>
        <begin position="1"/>
        <end position="30"/>
    </location>
</feature>
<sequence length="440" mass="45472">MKNDDRVLATAIACSFFVALVILLPDTAQAQSSDVSCMACGLTERIEKASRTFREASFKNLVGPASSFGRMLGLLWIYLFAVQIFLQPSQIPRFLETFLGRVGWLLAMVGILSAPQWILDNIVTAGEQTFMGVAAYVLGTAQSAFGGTASVPPVGDSAWYTALWREVEGTVFPLVLKLIRAGAPGAWYDIAALPRLILTLLIVAPFGFVLGIFMAFMVQVIFYTAAVTAIGPLLVVGLPWGTTRSYLWGALKFMLGGGFTLVFAAVAMGTTSAMLQSQFQNVSLGDPSPAALQKLLDVTNPEYWYTFIVGLVSVLLHLAAPRIASNIAGVTDSATSAAMVTAAGQAGAAKAGGMAHGKLFGGGARNSIFDSAGNVATGGLSGAILNALPKGGSGQQMADIVAQRGLVGLAGAGAKAGGRGIAAGLRAAYHGTRGNGAPGA</sequence>
<proteinExistence type="inferred from homology"/>
<keyword evidence="3 6" id="KW-0812">Transmembrane</keyword>
<keyword evidence="5 6" id="KW-0472">Membrane</keyword>
<keyword evidence="8" id="KW-0614">Plasmid</keyword>
<feature type="transmembrane region" description="Helical" evidence="6">
    <location>
        <begin position="303"/>
        <end position="320"/>
    </location>
</feature>
<feature type="transmembrane region" description="Helical" evidence="6">
    <location>
        <begin position="221"/>
        <end position="241"/>
    </location>
</feature>
<comment type="subcellular location">
    <subcellularLocation>
        <location evidence="1">Membrane</location>
        <topology evidence="1">Multi-pass membrane protein</topology>
    </subcellularLocation>
</comment>
<feature type="transmembrane region" description="Helical" evidence="6">
    <location>
        <begin position="68"/>
        <end position="86"/>
    </location>
</feature>
<protein>
    <recommendedName>
        <fullName evidence="10">Type IV secretion system protein TrbL</fullName>
    </recommendedName>
</protein>
<dbReference type="AlphaFoldDB" id="A0A4D8PQN0"/>
<evidence type="ECO:0000313" key="9">
    <source>
        <dbReference type="Proteomes" id="UP000298595"/>
    </source>
</evidence>
<accession>A0A4D8PQN0</accession>
<feature type="chain" id="PRO_5020901911" description="Type IV secretion system protein TrbL" evidence="7">
    <location>
        <begin position="31"/>
        <end position="440"/>
    </location>
</feature>
<keyword evidence="4 6" id="KW-1133">Transmembrane helix</keyword>
<dbReference type="Pfam" id="PF04610">
    <property type="entry name" value="TrbL"/>
    <property type="match status" value="1"/>
</dbReference>
<evidence type="ECO:0000256" key="7">
    <source>
        <dbReference type="SAM" id="SignalP"/>
    </source>
</evidence>
<organism evidence="8 9">
    <name type="scientific">Azospirillum argentinense</name>
    <dbReference type="NCBI Taxonomy" id="2970906"/>
    <lineage>
        <taxon>Bacteria</taxon>
        <taxon>Pseudomonadati</taxon>
        <taxon>Pseudomonadota</taxon>
        <taxon>Alphaproteobacteria</taxon>
        <taxon>Rhodospirillales</taxon>
        <taxon>Azospirillaceae</taxon>
        <taxon>Azospirillum</taxon>
    </lineage>
</organism>
<evidence type="ECO:0000313" key="8">
    <source>
        <dbReference type="EMBL" id="QCO00263.1"/>
    </source>
</evidence>
<evidence type="ECO:0000256" key="1">
    <source>
        <dbReference type="ARBA" id="ARBA00004141"/>
    </source>
</evidence>
<geneLocation type="plasmid" evidence="8 9">
    <name>p5</name>
</geneLocation>
<dbReference type="GO" id="GO:0030255">
    <property type="term" value="P:protein secretion by the type IV secretion system"/>
    <property type="evidence" value="ECO:0007669"/>
    <property type="project" value="InterPro"/>
</dbReference>
<evidence type="ECO:0000256" key="6">
    <source>
        <dbReference type="SAM" id="Phobius"/>
    </source>
</evidence>
<evidence type="ECO:0000256" key="4">
    <source>
        <dbReference type="ARBA" id="ARBA00022989"/>
    </source>
</evidence>
<dbReference type="RefSeq" id="WP_137118970.1">
    <property type="nucleotide sequence ID" value="NZ_CP032326.1"/>
</dbReference>
<evidence type="ECO:0000256" key="3">
    <source>
        <dbReference type="ARBA" id="ARBA00022692"/>
    </source>
</evidence>
<comment type="similarity">
    <text evidence="2">Belongs to the TrbL/VirB6 family.</text>
</comment>
<dbReference type="Proteomes" id="UP000298595">
    <property type="component" value="Plasmid p5"/>
</dbReference>
<feature type="transmembrane region" description="Helical" evidence="6">
    <location>
        <begin position="196"/>
        <end position="215"/>
    </location>
</feature>
<dbReference type="KEGG" id="aare:D3093_34065"/>
<evidence type="ECO:0000256" key="2">
    <source>
        <dbReference type="ARBA" id="ARBA00007802"/>
    </source>
</evidence>
<feature type="transmembrane region" description="Helical" evidence="6">
    <location>
        <begin position="253"/>
        <end position="275"/>
    </location>
</feature>